<evidence type="ECO:0000259" key="2">
    <source>
        <dbReference type="PROSITE" id="PS51819"/>
    </source>
</evidence>
<evidence type="ECO:0000313" key="3">
    <source>
        <dbReference type="EMBL" id="MDN4161873.1"/>
    </source>
</evidence>
<evidence type="ECO:0000256" key="1">
    <source>
        <dbReference type="SAM" id="MobiDB-lite"/>
    </source>
</evidence>
<sequence>MDETTTDPTKDLTNDVTGQAATIRLWHTLAVRDAPAMIDWLRAVGFVEHATYRDEDDPDVVVHAEWLWPGGGGLMFGSVRPGAAVDNPGTSAAYLVADDPDAVVDRAVAAGGTVLRPVEEQPYGGRGGSVADPEGNHWSVGSYQPG</sequence>
<comment type="caution">
    <text evidence="3">The sequence shown here is derived from an EMBL/GenBank/DDBJ whole genome shotgun (WGS) entry which is preliminary data.</text>
</comment>
<dbReference type="InterPro" id="IPR004360">
    <property type="entry name" value="Glyas_Fos-R_dOase_dom"/>
</dbReference>
<dbReference type="PANTHER" id="PTHR34109">
    <property type="entry name" value="BNAUNNG04460D PROTEIN-RELATED"/>
    <property type="match status" value="1"/>
</dbReference>
<proteinExistence type="predicted"/>
<dbReference type="InterPro" id="IPR029068">
    <property type="entry name" value="Glyas_Bleomycin-R_OHBP_Dase"/>
</dbReference>
<gene>
    <name evidence="3" type="ORF">QWY29_10965</name>
</gene>
<accession>A0ABT8EUP7</accession>
<dbReference type="RefSeq" id="WP_300960819.1">
    <property type="nucleotide sequence ID" value="NZ_JAUHJR010000004.1"/>
</dbReference>
<dbReference type="Gene3D" id="3.30.720.110">
    <property type="match status" value="1"/>
</dbReference>
<keyword evidence="4" id="KW-1185">Reference proteome</keyword>
<dbReference type="Proteomes" id="UP001168537">
    <property type="component" value="Unassembled WGS sequence"/>
</dbReference>
<name>A0ABT8EUP7_9ACTN</name>
<feature type="domain" description="VOC" evidence="2">
    <location>
        <begin position="23"/>
        <end position="143"/>
    </location>
</feature>
<evidence type="ECO:0000313" key="4">
    <source>
        <dbReference type="Proteomes" id="UP001168537"/>
    </source>
</evidence>
<reference evidence="3" key="1">
    <citation type="submission" date="2023-06" db="EMBL/GenBank/DDBJ databases">
        <title>Draft genome sequence of Nocardioides sp. SOB72.</title>
        <authorList>
            <person name="Zhang G."/>
        </authorList>
    </citation>
    <scope>NUCLEOTIDE SEQUENCE</scope>
    <source>
        <strain evidence="3">SOB72</strain>
    </source>
</reference>
<feature type="region of interest" description="Disordered" evidence="1">
    <location>
        <begin position="119"/>
        <end position="146"/>
    </location>
</feature>
<dbReference type="Gene3D" id="3.30.720.120">
    <property type="match status" value="1"/>
</dbReference>
<organism evidence="3 4">
    <name type="scientific">Nocardioides abyssi</name>
    <dbReference type="NCBI Taxonomy" id="3058370"/>
    <lineage>
        <taxon>Bacteria</taxon>
        <taxon>Bacillati</taxon>
        <taxon>Actinomycetota</taxon>
        <taxon>Actinomycetes</taxon>
        <taxon>Propionibacteriales</taxon>
        <taxon>Nocardioidaceae</taxon>
        <taxon>Nocardioides</taxon>
    </lineage>
</organism>
<dbReference type="Pfam" id="PF00903">
    <property type="entry name" value="Glyoxalase"/>
    <property type="match status" value="1"/>
</dbReference>
<dbReference type="PROSITE" id="PS51819">
    <property type="entry name" value="VOC"/>
    <property type="match status" value="1"/>
</dbReference>
<protein>
    <submittedName>
        <fullName evidence="3">VOC family protein</fullName>
    </submittedName>
</protein>
<dbReference type="SUPFAM" id="SSF54593">
    <property type="entry name" value="Glyoxalase/Bleomycin resistance protein/Dihydroxybiphenyl dioxygenase"/>
    <property type="match status" value="1"/>
</dbReference>
<dbReference type="InterPro" id="IPR037523">
    <property type="entry name" value="VOC_core"/>
</dbReference>
<dbReference type="EMBL" id="JAUHJR010000004">
    <property type="protein sequence ID" value="MDN4161873.1"/>
    <property type="molecule type" value="Genomic_DNA"/>
</dbReference>
<dbReference type="PANTHER" id="PTHR34109:SF1">
    <property type="entry name" value="VOC DOMAIN-CONTAINING PROTEIN"/>
    <property type="match status" value="1"/>
</dbReference>